<organism evidence="2 3">
    <name type="scientific">Comamonas flocculans</name>
    <dbReference type="NCBI Taxonomy" id="2597701"/>
    <lineage>
        <taxon>Bacteria</taxon>
        <taxon>Pseudomonadati</taxon>
        <taxon>Pseudomonadota</taxon>
        <taxon>Betaproteobacteria</taxon>
        <taxon>Burkholderiales</taxon>
        <taxon>Comamonadaceae</taxon>
        <taxon>Comamonas</taxon>
    </lineage>
</organism>
<evidence type="ECO:0000313" key="2">
    <source>
        <dbReference type="EMBL" id="QEA13209.1"/>
    </source>
</evidence>
<reference evidence="2 3" key="1">
    <citation type="submission" date="2019-07" db="EMBL/GenBank/DDBJ databases">
        <title>Complete genome sequence of Comamonas sp. NLF 7-7 isolated from livestock.</title>
        <authorList>
            <person name="Kim D.H."/>
            <person name="Kim J.G."/>
        </authorList>
    </citation>
    <scope>NUCLEOTIDE SEQUENCE [LARGE SCALE GENOMIC DNA]</scope>
    <source>
        <strain evidence="2 3">NLF 7-7</strain>
    </source>
</reference>
<name>A0A5B8RUB6_9BURK</name>
<protein>
    <submittedName>
        <fullName evidence="2">Uncharacterized protein</fullName>
    </submittedName>
</protein>
<dbReference type="KEGG" id="cof:FOZ74_09305"/>
<dbReference type="RefSeq" id="WP_146912801.1">
    <property type="nucleotide sequence ID" value="NZ_CP042344.1"/>
</dbReference>
<evidence type="ECO:0000313" key="3">
    <source>
        <dbReference type="Proteomes" id="UP000321199"/>
    </source>
</evidence>
<dbReference type="Proteomes" id="UP000321199">
    <property type="component" value="Chromosome"/>
</dbReference>
<gene>
    <name evidence="2" type="ORF">FOZ74_09305</name>
</gene>
<dbReference type="EMBL" id="CP042344">
    <property type="protein sequence ID" value="QEA13209.1"/>
    <property type="molecule type" value="Genomic_DNA"/>
</dbReference>
<accession>A0A5B8RUB6</accession>
<feature type="region of interest" description="Disordered" evidence="1">
    <location>
        <begin position="22"/>
        <end position="42"/>
    </location>
</feature>
<keyword evidence="3" id="KW-1185">Reference proteome</keyword>
<dbReference type="AlphaFoldDB" id="A0A5B8RUB6"/>
<evidence type="ECO:0000256" key="1">
    <source>
        <dbReference type="SAM" id="MobiDB-lite"/>
    </source>
</evidence>
<proteinExistence type="predicted"/>
<sequence length="101" mass="11252">MKRPLPRTAQQQQLIDRITAQRARWRQRRQDRRDHRAGNAGLRAVAAGAQTSEPLLARVSGFAHQHPLVMAGALAALAVAGPRRLARWASVVLPLVLQLRR</sequence>